<dbReference type="AlphaFoldDB" id="A0A2P6SIT9"/>
<evidence type="ECO:0000313" key="2">
    <source>
        <dbReference type="EMBL" id="PRQ58588.1"/>
    </source>
</evidence>
<sequence length="63" mass="7244">MCYSLVIPMLFFFLNHNVIPTSSTASFALYLKDRHPFTHPKVKTNLHFCNSFKEIAVNPLTSN</sequence>
<gene>
    <name evidence="2" type="ORF">RchiOBHm_Chr1g0360941</name>
</gene>
<organism evidence="2 3">
    <name type="scientific">Rosa chinensis</name>
    <name type="common">China rose</name>
    <dbReference type="NCBI Taxonomy" id="74649"/>
    <lineage>
        <taxon>Eukaryota</taxon>
        <taxon>Viridiplantae</taxon>
        <taxon>Streptophyta</taxon>
        <taxon>Embryophyta</taxon>
        <taxon>Tracheophyta</taxon>
        <taxon>Spermatophyta</taxon>
        <taxon>Magnoliopsida</taxon>
        <taxon>eudicotyledons</taxon>
        <taxon>Gunneridae</taxon>
        <taxon>Pentapetalae</taxon>
        <taxon>rosids</taxon>
        <taxon>fabids</taxon>
        <taxon>Rosales</taxon>
        <taxon>Rosaceae</taxon>
        <taxon>Rosoideae</taxon>
        <taxon>Rosoideae incertae sedis</taxon>
        <taxon>Rosa</taxon>
    </lineage>
</organism>
<keyword evidence="1" id="KW-0732">Signal</keyword>
<protein>
    <submittedName>
        <fullName evidence="2">Uncharacterized protein</fullName>
    </submittedName>
</protein>
<name>A0A2P6SIT9_ROSCH</name>
<comment type="caution">
    <text evidence="2">The sequence shown here is derived from an EMBL/GenBank/DDBJ whole genome shotgun (WGS) entry which is preliminary data.</text>
</comment>
<evidence type="ECO:0000313" key="3">
    <source>
        <dbReference type="Proteomes" id="UP000238479"/>
    </source>
</evidence>
<evidence type="ECO:0000256" key="1">
    <source>
        <dbReference type="SAM" id="SignalP"/>
    </source>
</evidence>
<keyword evidence="3" id="KW-1185">Reference proteome</keyword>
<proteinExistence type="predicted"/>
<feature type="signal peptide" evidence="1">
    <location>
        <begin position="1"/>
        <end position="20"/>
    </location>
</feature>
<accession>A0A2P6SIT9</accession>
<dbReference type="EMBL" id="PDCK01000039">
    <property type="protein sequence ID" value="PRQ58588.1"/>
    <property type="molecule type" value="Genomic_DNA"/>
</dbReference>
<dbReference type="Gramene" id="PRQ58588">
    <property type="protein sequence ID" value="PRQ58588"/>
    <property type="gene ID" value="RchiOBHm_Chr1g0360941"/>
</dbReference>
<feature type="chain" id="PRO_5015116548" evidence="1">
    <location>
        <begin position="21"/>
        <end position="63"/>
    </location>
</feature>
<dbReference type="Proteomes" id="UP000238479">
    <property type="component" value="Chromosome 1"/>
</dbReference>
<reference evidence="2 3" key="1">
    <citation type="journal article" date="2018" name="Nat. Genet.">
        <title>The Rosa genome provides new insights in the design of modern roses.</title>
        <authorList>
            <person name="Bendahmane M."/>
        </authorList>
    </citation>
    <scope>NUCLEOTIDE SEQUENCE [LARGE SCALE GENOMIC DNA]</scope>
    <source>
        <strain evidence="3">cv. Old Blush</strain>
    </source>
</reference>